<evidence type="ECO:0000259" key="2">
    <source>
        <dbReference type="Pfam" id="PF07244"/>
    </source>
</evidence>
<keyword evidence="1" id="KW-0472">Membrane</keyword>
<evidence type="ECO:0000256" key="1">
    <source>
        <dbReference type="SAM" id="Phobius"/>
    </source>
</evidence>
<organism evidence="3">
    <name type="scientific">marine metagenome</name>
    <dbReference type="NCBI Taxonomy" id="408172"/>
    <lineage>
        <taxon>unclassified sequences</taxon>
        <taxon>metagenomes</taxon>
        <taxon>ecological metagenomes</taxon>
    </lineage>
</organism>
<feature type="transmembrane region" description="Helical" evidence="1">
    <location>
        <begin position="21"/>
        <end position="40"/>
    </location>
</feature>
<protein>
    <recommendedName>
        <fullName evidence="2">POTRA domain-containing protein</fullName>
    </recommendedName>
</protein>
<dbReference type="InterPro" id="IPR010827">
    <property type="entry name" value="BamA/TamA_POTRA"/>
</dbReference>
<reference evidence="3" key="1">
    <citation type="submission" date="2018-05" db="EMBL/GenBank/DDBJ databases">
        <authorList>
            <person name="Lanie J.A."/>
            <person name="Ng W.-L."/>
            <person name="Kazmierczak K.M."/>
            <person name="Andrzejewski T.M."/>
            <person name="Davidsen T.M."/>
            <person name="Wayne K.J."/>
            <person name="Tettelin H."/>
            <person name="Glass J.I."/>
            <person name="Rusch D."/>
            <person name="Podicherti R."/>
            <person name="Tsui H.-C.T."/>
            <person name="Winkler M.E."/>
        </authorList>
    </citation>
    <scope>NUCLEOTIDE SEQUENCE</scope>
</reference>
<sequence length="391" mass="44890">MRVVVTRRLEGIVQATVRTVLVWRIAVVLVTGTWPMAVLAEPVTMVLPPAVETQQSEAMPPTGSVPVVRTIQIAFPAQGNVPSIEPSTYLYYIETRPSRPSENVWLEYDEQRVLNDFRNLWATGFLDDLTIEYNDEPYPNGVVGRNIIYNMEERERVRIVEFIGSDQLDRTKIEEMLVQAETAIQLDTFIDTALIKKAKTILQVMLAEEGHHNPVVTHTIEEVAGGPKRVRLTFNIEDGPETRIREIEFAGNEEQSDRVLRGQMKANKEPVKLWPLNFFFRRGTFKEHRFAEDADGIIQHYRRLGYVRAQVGQPELTTLEDSGDGKKRYVKMRIPISEGIRYRLGELTFEGVEVMRLDAVRLQFDIEEGDYYNEKVIRDGIERAQMMYGAS</sequence>
<accession>A0A381S1F3</accession>
<keyword evidence="1" id="KW-1133">Transmembrane helix</keyword>
<feature type="non-terminal residue" evidence="3">
    <location>
        <position position="391"/>
    </location>
</feature>
<evidence type="ECO:0000313" key="3">
    <source>
        <dbReference type="EMBL" id="SUZ97219.1"/>
    </source>
</evidence>
<dbReference type="Gene3D" id="3.10.20.310">
    <property type="entry name" value="membrane protein fhac"/>
    <property type="match status" value="1"/>
</dbReference>
<gene>
    <name evidence="3" type="ORF">METZ01_LOCUS50073</name>
</gene>
<feature type="domain" description="POTRA" evidence="2">
    <location>
        <begin position="243"/>
        <end position="338"/>
    </location>
</feature>
<dbReference type="EMBL" id="UINC01002488">
    <property type="protein sequence ID" value="SUZ97219.1"/>
    <property type="molecule type" value="Genomic_DNA"/>
</dbReference>
<name>A0A381S1F3_9ZZZZ</name>
<keyword evidence="1" id="KW-0812">Transmembrane</keyword>
<dbReference type="GO" id="GO:0019867">
    <property type="term" value="C:outer membrane"/>
    <property type="evidence" value="ECO:0007669"/>
    <property type="project" value="InterPro"/>
</dbReference>
<dbReference type="AlphaFoldDB" id="A0A381S1F3"/>
<proteinExistence type="predicted"/>
<dbReference type="Pfam" id="PF07244">
    <property type="entry name" value="POTRA"/>
    <property type="match status" value="1"/>
</dbReference>